<dbReference type="Gene3D" id="1.10.510.10">
    <property type="entry name" value="Transferase(Phosphotransferase) domain 1"/>
    <property type="match status" value="2"/>
</dbReference>
<dbReference type="InterPro" id="IPR011009">
    <property type="entry name" value="Kinase-like_dom_sf"/>
</dbReference>
<dbReference type="PANTHER" id="PTHR24347">
    <property type="entry name" value="SERINE/THREONINE-PROTEIN KINASE"/>
    <property type="match status" value="1"/>
</dbReference>
<feature type="domain" description="Protein kinase" evidence="1">
    <location>
        <begin position="551"/>
        <end position="763"/>
    </location>
</feature>
<dbReference type="PROSITE" id="PS50011">
    <property type="entry name" value="PROTEIN_KINASE_DOM"/>
    <property type="match status" value="2"/>
</dbReference>
<evidence type="ECO:0000259" key="2">
    <source>
        <dbReference type="PROSITE" id="PS50965"/>
    </source>
</evidence>
<evidence type="ECO:0000259" key="1">
    <source>
        <dbReference type="PROSITE" id="PS50011"/>
    </source>
</evidence>
<keyword evidence="4" id="KW-1185">Reference proteome</keyword>
<feature type="domain" description="Protein kinase" evidence="1">
    <location>
        <begin position="225"/>
        <end position="521"/>
    </location>
</feature>
<dbReference type="InterPro" id="IPR000719">
    <property type="entry name" value="Prot_kinase_dom"/>
</dbReference>
<reference evidence="3 4" key="1">
    <citation type="submission" date="2023-05" db="EMBL/GenBank/DDBJ databases">
        <title>Corynebacterium suedekumii sp. nov. and Corynebacterium breve sp. nov. isolated from raw cow's milk.</title>
        <authorList>
            <person name="Baer M.K."/>
            <person name="Mehl L."/>
            <person name="Hellmuth R."/>
            <person name="Marke G."/>
            <person name="Lipski A."/>
        </authorList>
    </citation>
    <scope>NUCLEOTIDE SEQUENCE [LARGE SCALE GENOMIC DNA]</scope>
    <source>
        <strain evidence="3 4">R4</strain>
    </source>
</reference>
<accession>A0ABY8VFA1</accession>
<dbReference type="Pfam" id="PF08378">
    <property type="entry name" value="NERD"/>
    <property type="match status" value="1"/>
</dbReference>
<organism evidence="3 4">
    <name type="scientific">Corynebacterium breve</name>
    <dbReference type="NCBI Taxonomy" id="3049799"/>
    <lineage>
        <taxon>Bacteria</taxon>
        <taxon>Bacillati</taxon>
        <taxon>Actinomycetota</taxon>
        <taxon>Actinomycetes</taxon>
        <taxon>Mycobacteriales</taxon>
        <taxon>Corynebacteriaceae</taxon>
        <taxon>Corynebacterium</taxon>
    </lineage>
</organism>
<protein>
    <submittedName>
        <fullName evidence="3">NERD domain-containing protein</fullName>
    </submittedName>
</protein>
<feature type="domain" description="NERD" evidence="2">
    <location>
        <begin position="20"/>
        <end position="138"/>
    </location>
</feature>
<dbReference type="SMART" id="SM00220">
    <property type="entry name" value="S_TKc"/>
    <property type="match status" value="1"/>
</dbReference>
<dbReference type="RefSeq" id="WP_284824876.1">
    <property type="nucleotide sequence ID" value="NZ_CP126969.1"/>
</dbReference>
<dbReference type="Proteomes" id="UP001225598">
    <property type="component" value="Chromosome"/>
</dbReference>
<dbReference type="InterPro" id="IPR011528">
    <property type="entry name" value="NERD"/>
</dbReference>
<dbReference type="PROSITE" id="PS50965">
    <property type="entry name" value="NERD"/>
    <property type="match status" value="1"/>
</dbReference>
<gene>
    <name evidence="3" type="ORF">QP027_11235</name>
</gene>
<proteinExistence type="predicted"/>
<dbReference type="Pfam" id="PF00069">
    <property type="entry name" value="Pkinase"/>
    <property type="match status" value="1"/>
</dbReference>
<sequence length="763" mass="85398">MERAKCVEERSERWNAVSPSQFDHEKRGLKALARAVPDAEPYRVWTNFQFTGNDGQDYEVDALVIGRAGIYVVELKDWSGVITGNDHQLEVHPRTGLPYSQRHPVKTTQSKARVLVSRFKNEIAAVVKAAKEVGIDVSRVEQRVPWIQGVVFLTNPRVNVSGVSDIGLQNVYGLDTDSHSPIQDPRLQGIGSCITTAPTDSRREIIEDQSKIILAQAMDRIAGFSRKNKHLGDWVLDEVEDEYDSVRFYSAHRRDDDNLKALLRVITLNPDTQEASFKYEYNLQKREFQRLRELRHDRIDSPDNFFNQGNMIVMVFPRGTGQFEPLDRLLPGVSFTAEQQVQLIQQIAEAVDYAHQNNLSHRNLGPNSVLVDRKALAEGRVVSRVTGWTAAGQIEREGTQTAGLTITPHRSQLVDDMYDMFFPPEYYPEGSDKRLGDLFSIGALAYFIIANGTMPAHNRLALIEKLRITGGLDLGETGSEVEPEFRHLVRGITAAQPSQRAKAVRKPNSAHDEPNPVRAFIQRLQEVTDERVSDVADPANPALNAKINDRFRVDEVLGAGSTARGLLVTDLQDIDADQRVLKVALDEDKHGRLDGEAATIQEIHEKLPKSVNPQRFVQLIEGPLKLQHGRYGLLLSVCGSRTLADVLGSSMPMGQQFWMLGLQLVEILVALEETGVFHRDIKPSNLGVVGKPSEMRLSLFDFSLSKDPLTAIEAGTAQYRDPFWARSGLGLIAMRSATPSRWCCTSWLRVNSLCTRTMTLCQL</sequence>
<evidence type="ECO:0000313" key="4">
    <source>
        <dbReference type="Proteomes" id="UP001225598"/>
    </source>
</evidence>
<name>A0ABY8VFA1_9CORY</name>
<dbReference type="SUPFAM" id="SSF56112">
    <property type="entry name" value="Protein kinase-like (PK-like)"/>
    <property type="match status" value="2"/>
</dbReference>
<dbReference type="EMBL" id="CP126969">
    <property type="protein sequence ID" value="WIM67641.1"/>
    <property type="molecule type" value="Genomic_DNA"/>
</dbReference>
<evidence type="ECO:0000313" key="3">
    <source>
        <dbReference type="EMBL" id="WIM67641.1"/>
    </source>
</evidence>